<organism evidence="2 3">
    <name type="scientific">Pleurodeles waltl</name>
    <name type="common">Iberian ribbed newt</name>
    <dbReference type="NCBI Taxonomy" id="8319"/>
    <lineage>
        <taxon>Eukaryota</taxon>
        <taxon>Metazoa</taxon>
        <taxon>Chordata</taxon>
        <taxon>Craniata</taxon>
        <taxon>Vertebrata</taxon>
        <taxon>Euteleostomi</taxon>
        <taxon>Amphibia</taxon>
        <taxon>Batrachia</taxon>
        <taxon>Caudata</taxon>
        <taxon>Salamandroidea</taxon>
        <taxon>Salamandridae</taxon>
        <taxon>Pleurodelinae</taxon>
        <taxon>Pleurodeles</taxon>
    </lineage>
</organism>
<feature type="compositionally biased region" description="Gly residues" evidence="1">
    <location>
        <begin position="1"/>
        <end position="11"/>
    </location>
</feature>
<evidence type="ECO:0000313" key="2">
    <source>
        <dbReference type="EMBL" id="KAJ1178232.1"/>
    </source>
</evidence>
<accession>A0AAV7TRD4</accession>
<name>A0AAV7TRD4_PLEWA</name>
<feature type="compositionally biased region" description="Basic and acidic residues" evidence="1">
    <location>
        <begin position="46"/>
        <end position="75"/>
    </location>
</feature>
<feature type="region of interest" description="Disordered" evidence="1">
    <location>
        <begin position="1"/>
        <end position="112"/>
    </location>
</feature>
<gene>
    <name evidence="2" type="ORF">NDU88_003479</name>
</gene>
<comment type="caution">
    <text evidence="2">The sequence shown here is derived from an EMBL/GenBank/DDBJ whole genome shotgun (WGS) entry which is preliminary data.</text>
</comment>
<keyword evidence="3" id="KW-1185">Reference proteome</keyword>
<reference evidence="2" key="1">
    <citation type="journal article" date="2022" name="bioRxiv">
        <title>Sequencing and chromosome-scale assembly of the giantPleurodeles waltlgenome.</title>
        <authorList>
            <person name="Brown T."/>
            <person name="Elewa A."/>
            <person name="Iarovenko S."/>
            <person name="Subramanian E."/>
            <person name="Araus A.J."/>
            <person name="Petzold A."/>
            <person name="Susuki M."/>
            <person name="Suzuki K.-i.T."/>
            <person name="Hayashi T."/>
            <person name="Toyoda A."/>
            <person name="Oliveira C."/>
            <person name="Osipova E."/>
            <person name="Leigh N.D."/>
            <person name="Simon A."/>
            <person name="Yun M.H."/>
        </authorList>
    </citation>
    <scope>NUCLEOTIDE SEQUENCE</scope>
    <source>
        <strain evidence="2">20211129_DDA</strain>
        <tissue evidence="2">Liver</tissue>
    </source>
</reference>
<protein>
    <submittedName>
        <fullName evidence="2">Uncharacterized protein</fullName>
    </submittedName>
</protein>
<feature type="compositionally biased region" description="Gly residues" evidence="1">
    <location>
        <begin position="18"/>
        <end position="30"/>
    </location>
</feature>
<dbReference type="Proteomes" id="UP001066276">
    <property type="component" value="Chromosome 3_2"/>
</dbReference>
<evidence type="ECO:0000256" key="1">
    <source>
        <dbReference type="SAM" id="MobiDB-lite"/>
    </source>
</evidence>
<sequence>MHRGGCGGAGGVCRRRGLGTGRRVPGGGPGAKVARSRASVGGGEIGEGRTREARGGPDRGEDPAHRGSERPRGKAQDLVLLSNKEALSTLEHRGVLESSGRHGGGPVARRRR</sequence>
<evidence type="ECO:0000313" key="3">
    <source>
        <dbReference type="Proteomes" id="UP001066276"/>
    </source>
</evidence>
<dbReference type="AlphaFoldDB" id="A0AAV7TRD4"/>
<dbReference type="EMBL" id="JANPWB010000006">
    <property type="protein sequence ID" value="KAJ1178232.1"/>
    <property type="molecule type" value="Genomic_DNA"/>
</dbReference>
<proteinExistence type="predicted"/>